<name>A0A2H0KBW0_9BACT</name>
<dbReference type="AlphaFoldDB" id="A0A2H0KBW0"/>
<proteinExistence type="predicted"/>
<comment type="caution">
    <text evidence="1">The sequence shown here is derived from an EMBL/GenBank/DDBJ whole genome shotgun (WGS) entry which is preliminary data.</text>
</comment>
<reference evidence="1 2" key="1">
    <citation type="submission" date="2017-09" db="EMBL/GenBank/DDBJ databases">
        <title>Depth-based differentiation of microbial function through sediment-hosted aquifers and enrichment of novel symbionts in the deep terrestrial subsurface.</title>
        <authorList>
            <person name="Probst A.J."/>
            <person name="Ladd B."/>
            <person name="Jarett J.K."/>
            <person name="Geller-Mcgrath D.E."/>
            <person name="Sieber C.M."/>
            <person name="Emerson J.B."/>
            <person name="Anantharaman K."/>
            <person name="Thomas B.C."/>
            <person name="Malmstrom R."/>
            <person name="Stieglmeier M."/>
            <person name="Klingl A."/>
            <person name="Woyke T."/>
            <person name="Ryan C.M."/>
            <person name="Banfield J.F."/>
        </authorList>
    </citation>
    <scope>NUCLEOTIDE SEQUENCE [LARGE SCALE GENOMIC DNA]</scope>
    <source>
        <strain evidence="1">CG11_big_fil_rev_8_21_14_0_20_46_11</strain>
    </source>
</reference>
<protein>
    <submittedName>
        <fullName evidence="1">Uncharacterized protein</fullName>
    </submittedName>
</protein>
<dbReference type="EMBL" id="PCVG01000031">
    <property type="protein sequence ID" value="PIQ68742.1"/>
    <property type="molecule type" value="Genomic_DNA"/>
</dbReference>
<sequence>MSRGNFGFLATFIERCTSCESFDEGYHGATRRPKPVGNWHRKECGMKNIRRVVVCGPPHSGKSVFLANLQRLLPSEHYMLIFGAPDGEWHWSNEADQGLVQNLREKKKFSKDWCGEIVTAIQSAEQRLVLVDTGGKRLPPNDEIFSSCDAFIIISSLPEEVIEWKKYGESYGCQCLAELDSVLHGASELYTDRGDDIIRGRIAGLERGQTVESPVLDVIANRLRGVIEANAEMTEAELLANINGAKLVDHLGITDPSDPYLGVRPWHTMPALRLTAAARRLETVRIWNVRASFLSCAFAAALPGKVELFGVSEGYVRLPEVTPADDGAGDGLEWETTELAEYTLVEYRKRGFFTREMLASAVPPTVNSRKGVVLSTDGPPVWLDATIVRSYAKAGSPWVATFVPVESGRVQPSLGGRKWSDVRPQDGPCVIIHGPENRLGEIIPVPVALLKWQGGGRRWQLGSGEMVADRPNSHLASHGAVLPFVGEALLRIQSGHQSFIAEEVDFGQPIGETICLETREGDDIVFAQRPNRSGLTRFVKNRQPEPCSTVVVCLKKAREGGYILLTAYIGRRTPAEPWDTEWATDQSVPFWNTHALIWGHEQIVPGTETEVSPW</sequence>
<dbReference type="SUPFAM" id="SSF52540">
    <property type="entry name" value="P-loop containing nucleoside triphosphate hydrolases"/>
    <property type="match status" value="1"/>
</dbReference>
<evidence type="ECO:0000313" key="1">
    <source>
        <dbReference type="EMBL" id="PIQ68742.1"/>
    </source>
</evidence>
<gene>
    <name evidence="1" type="ORF">COV91_02585</name>
</gene>
<evidence type="ECO:0000313" key="2">
    <source>
        <dbReference type="Proteomes" id="UP000229342"/>
    </source>
</evidence>
<organism evidence="1 2">
    <name type="scientific">Candidatus Taylorbacteria bacterium CG11_big_fil_rev_8_21_14_0_20_46_11</name>
    <dbReference type="NCBI Taxonomy" id="1975025"/>
    <lineage>
        <taxon>Bacteria</taxon>
        <taxon>Candidatus Tayloriibacteriota</taxon>
    </lineage>
</organism>
<accession>A0A2H0KBW0</accession>
<dbReference type="Proteomes" id="UP000229342">
    <property type="component" value="Unassembled WGS sequence"/>
</dbReference>
<dbReference type="InterPro" id="IPR027417">
    <property type="entry name" value="P-loop_NTPase"/>
</dbReference>